<dbReference type="AlphaFoldDB" id="A0A8X7PFW8"/>
<keyword evidence="2" id="KW-1185">Reference proteome</keyword>
<evidence type="ECO:0000313" key="1">
    <source>
        <dbReference type="EMBL" id="KAG2250525.1"/>
    </source>
</evidence>
<dbReference type="Proteomes" id="UP000886595">
    <property type="component" value="Unassembled WGS sequence"/>
</dbReference>
<name>A0A8X7PFW8_BRACI</name>
<evidence type="ECO:0000313" key="2">
    <source>
        <dbReference type="Proteomes" id="UP000886595"/>
    </source>
</evidence>
<organism evidence="1 2">
    <name type="scientific">Brassica carinata</name>
    <name type="common">Ethiopian mustard</name>
    <name type="synonym">Abyssinian cabbage</name>
    <dbReference type="NCBI Taxonomy" id="52824"/>
    <lineage>
        <taxon>Eukaryota</taxon>
        <taxon>Viridiplantae</taxon>
        <taxon>Streptophyta</taxon>
        <taxon>Embryophyta</taxon>
        <taxon>Tracheophyta</taxon>
        <taxon>Spermatophyta</taxon>
        <taxon>Magnoliopsida</taxon>
        <taxon>eudicotyledons</taxon>
        <taxon>Gunneridae</taxon>
        <taxon>Pentapetalae</taxon>
        <taxon>rosids</taxon>
        <taxon>malvids</taxon>
        <taxon>Brassicales</taxon>
        <taxon>Brassicaceae</taxon>
        <taxon>Brassiceae</taxon>
        <taxon>Brassica</taxon>
    </lineage>
</organism>
<gene>
    <name evidence="1" type="ORF">Bca52824_080661</name>
</gene>
<dbReference type="EMBL" id="JAAMPC010000016">
    <property type="protein sequence ID" value="KAG2250525.1"/>
    <property type="molecule type" value="Genomic_DNA"/>
</dbReference>
<reference evidence="1 2" key="1">
    <citation type="submission" date="2020-02" db="EMBL/GenBank/DDBJ databases">
        <authorList>
            <person name="Ma Q."/>
            <person name="Huang Y."/>
            <person name="Song X."/>
            <person name="Pei D."/>
        </authorList>
    </citation>
    <scope>NUCLEOTIDE SEQUENCE [LARGE SCALE GENOMIC DNA]</scope>
    <source>
        <strain evidence="1">Sxm20200214</strain>
        <tissue evidence="1">Leaf</tissue>
    </source>
</reference>
<comment type="caution">
    <text evidence="1">The sequence shown here is derived from an EMBL/GenBank/DDBJ whole genome shotgun (WGS) entry which is preliminary data.</text>
</comment>
<proteinExistence type="predicted"/>
<protein>
    <submittedName>
        <fullName evidence="1">Uncharacterized protein</fullName>
    </submittedName>
</protein>
<sequence>MTDVTVEEVHSASVVSDPLSVFPLVIVTHVLVSNHQKNKKESDKVDRIVDEMGHQITKGCKTIKH</sequence>
<accession>A0A8X7PFW8</accession>